<sequence length="1586" mass="188747">MKQVLQILQENQIPQAIRQFEQFNIQNEGAQILLEKINDLYTSNRNLVCQWIVDTDQIETEYKFLAYNILGCTLEQEDLKIENFRKAISIALKNNFDVSDPLINIQKAYLHKQQFDKVLRCFKYFNLIKGRYKIVAIYNVSKAYQGLQKIGECFEYSKKAYEESLKIFGINDPMTKRMEQYFNLINNNKDSQTYKQISNQDNQIRRQHQSQLSDTSSIFGNSFSQFDNDLSFNTFSSKSNNSKEQSITVEFSCQNREICSLDNQNLCCELIKEFFRFADLKIQIKNIQSNSINEILQKKYQKLPLQINYQEQEDENIQQPLNLNQYQVQNYSEVQNNKIYTYQIKAQQENYLSQQDIMIYIQAPLIRSFLIESAQKDFIVKLDDKLYQYQVSPISKSKQKQDEVSQFFWRLKNMLDNIIILTTNFQSQNEAINFQSILKQNKIKKKLCDLLSLNDFELYLSSEIDLKDFQCYSNLQQQALNLKTKTYQIILIIKCVVQFSNIKQMQQQFQEFALKSRNLQLIKEQFQLELEFNPDSNVIDKKIKQLQQREEQFEISISQPQLKIGSKKMFVVDSTIQFWMDRNDQSNQEVQQMFKRIIDSIQQIFFPSLKLILSDTNQIKLWQNFLYQFYINNPKEGCTLNNQYVLEFKGESNLIEAKYKLIEQDLQEYQFNQLNFEVQDKIAKVLKEKQQIQKQYKLSLDQIAKQFSKCLIQIVGISDNKIQVDTYINNQTTLNNIQLLLQQQFFQNLNIYTEKNIEIEDICAFLGVQKEQFKNQYQVVVQKNKNEYNFIGQNKDLEEIKKIVEQTKKYKQENRKTKIIECPNILVFNHLKEQHQQSLKIENQDIQILYSQNQTIILQGINQQQLIDKSNSISQDILKLENELITKTCIIKEKLLKFFEKNFKQYYTTLENSKKASIKFQEKNKYSIISQVLQSNKKLQLIKGEITQLECDAIFNFHSKKGQNLQFNKETEKIFNFGGQNYQKFFLNQIENTNCQQKELDIKIYKMNQFRNIRFIINIVTSSQFTKEQRDPKKITKIIDELFNHIEQNCCISSVAIYIPNNIENDQYQNNNVIETYLNSIMNRLFNETNQLNQVQIVEQLQPKITQLNSILQNISKNFIVGQIKYKWQWKDGMKFSNYNDDVNIQLDDAYERFTQTNQEIKIQLKFEIESKPSTHSVDLQNLTMIELSSKRENQIIYQNKWGKISYYINNELLDDEYTQYFIRMYKKQCYQFEIFWKKLLVVINNQSMYQVNQQTNYQREIQRIPCDQDKVQSKQNITNQFDINTIQEYQNQFQIQSFNQNMNEKILIEINQMLQQSIINLKIEIPQISDKNLKNFTGYLETVALNFRGIINQGQTINIEILKKKQNKVLKQLELIKTLAKQYPAKWIKQNNNFVRVSIQQNSKEYNKIKNYFSKTDNGTIKAIFRIQNKSLWDNYIVERNKLFEICQKQKRFLLPKEQKRYLWHGVKNQHPQVIYQNLTEAFDVTFSNIGLWGQGIYFAENASYSRNYAYKITSQDDPNYANNLVFLCCLVTTGKIETRESSQNIKKPNDGFDCVSGYTQGSEIFVIYQMHVRRAYPAYEVIFS</sequence>
<keyword evidence="4" id="KW-1185">Reference proteome</keyword>
<dbReference type="GO" id="GO:1990404">
    <property type="term" value="F:NAD+-protein mono-ADP-ribosyltransferase activity"/>
    <property type="evidence" value="ECO:0007669"/>
    <property type="project" value="TreeGrafter"/>
</dbReference>
<dbReference type="GO" id="GO:0003950">
    <property type="term" value="F:NAD+ poly-ADP-ribosyltransferase activity"/>
    <property type="evidence" value="ECO:0007669"/>
    <property type="project" value="InterPro"/>
</dbReference>
<dbReference type="InterPro" id="IPR051712">
    <property type="entry name" value="ARTD-AVP"/>
</dbReference>
<dbReference type="Proteomes" id="UP000692954">
    <property type="component" value="Unassembled WGS sequence"/>
</dbReference>
<feature type="domain" description="PARP catalytic" evidence="2">
    <location>
        <begin position="1382"/>
        <end position="1586"/>
    </location>
</feature>
<feature type="domain" description="WWE" evidence="1">
    <location>
        <begin position="1114"/>
        <end position="1198"/>
    </location>
</feature>
<evidence type="ECO:0000313" key="3">
    <source>
        <dbReference type="EMBL" id="CAD8109902.1"/>
    </source>
</evidence>
<name>A0A8S1Q2V5_9CILI</name>
<evidence type="ECO:0000259" key="2">
    <source>
        <dbReference type="PROSITE" id="PS51059"/>
    </source>
</evidence>
<dbReference type="PANTHER" id="PTHR45740">
    <property type="entry name" value="POLY [ADP-RIBOSE] POLYMERASE"/>
    <property type="match status" value="1"/>
</dbReference>
<dbReference type="PROSITE" id="PS50918">
    <property type="entry name" value="WWE"/>
    <property type="match status" value="1"/>
</dbReference>
<reference evidence="3" key="1">
    <citation type="submission" date="2021-01" db="EMBL/GenBank/DDBJ databases">
        <authorList>
            <consortium name="Genoscope - CEA"/>
            <person name="William W."/>
        </authorList>
    </citation>
    <scope>NUCLEOTIDE SEQUENCE</scope>
</reference>
<dbReference type="PANTHER" id="PTHR45740:SF2">
    <property type="entry name" value="POLY [ADP-RIBOSE] POLYMERASE"/>
    <property type="match status" value="1"/>
</dbReference>
<gene>
    <name evidence="3" type="ORF">PSON_ATCC_30995.1.T0940187</name>
</gene>
<evidence type="ECO:0000259" key="1">
    <source>
        <dbReference type="PROSITE" id="PS50918"/>
    </source>
</evidence>
<proteinExistence type="predicted"/>
<evidence type="ECO:0008006" key="5">
    <source>
        <dbReference type="Google" id="ProtNLM"/>
    </source>
</evidence>
<accession>A0A8S1Q2V5</accession>
<evidence type="ECO:0000313" key="4">
    <source>
        <dbReference type="Proteomes" id="UP000692954"/>
    </source>
</evidence>
<dbReference type="EMBL" id="CAJJDN010000094">
    <property type="protein sequence ID" value="CAD8109902.1"/>
    <property type="molecule type" value="Genomic_DNA"/>
</dbReference>
<comment type="caution">
    <text evidence="3">The sequence shown here is derived from an EMBL/GenBank/DDBJ whole genome shotgun (WGS) entry which is preliminary data.</text>
</comment>
<dbReference type="OrthoDB" id="302958at2759"/>
<protein>
    <recommendedName>
        <fullName evidence="5">Poly [ADP-ribose] polymerase</fullName>
    </recommendedName>
</protein>
<dbReference type="PROSITE" id="PS51059">
    <property type="entry name" value="PARP_CATALYTIC"/>
    <property type="match status" value="1"/>
</dbReference>
<dbReference type="GO" id="GO:0005634">
    <property type="term" value="C:nucleus"/>
    <property type="evidence" value="ECO:0007669"/>
    <property type="project" value="TreeGrafter"/>
</dbReference>
<dbReference type="InterPro" id="IPR004170">
    <property type="entry name" value="WWE_dom"/>
</dbReference>
<organism evidence="3 4">
    <name type="scientific">Paramecium sonneborni</name>
    <dbReference type="NCBI Taxonomy" id="65129"/>
    <lineage>
        <taxon>Eukaryota</taxon>
        <taxon>Sar</taxon>
        <taxon>Alveolata</taxon>
        <taxon>Ciliophora</taxon>
        <taxon>Intramacronucleata</taxon>
        <taxon>Oligohymenophorea</taxon>
        <taxon>Peniculida</taxon>
        <taxon>Parameciidae</taxon>
        <taxon>Paramecium</taxon>
    </lineage>
</organism>
<dbReference type="InterPro" id="IPR012317">
    <property type="entry name" value="Poly(ADP-ribose)pol_cat_dom"/>
</dbReference>